<dbReference type="Pfam" id="PF09811">
    <property type="entry name" value="Yae1_N"/>
    <property type="match status" value="1"/>
</dbReference>
<evidence type="ECO:0000256" key="5">
    <source>
        <dbReference type="ARBA" id="ARBA00018400"/>
    </source>
</evidence>
<dbReference type="InterPro" id="IPR019191">
    <property type="entry name" value="Essential_protein_Yae1_N"/>
</dbReference>
<evidence type="ECO:0000256" key="1">
    <source>
        <dbReference type="ARBA" id="ARBA00004123"/>
    </source>
</evidence>
<comment type="subcellular location">
    <subcellularLocation>
        <location evidence="2">Cytoplasm</location>
    </subcellularLocation>
    <subcellularLocation>
        <location evidence="1">Nucleus</location>
    </subcellularLocation>
</comment>
<reference evidence="10 11" key="1">
    <citation type="journal article" date="2017" name="Mol. Ecol.">
        <title>Comparative and population genomic landscape of Phellinus noxius: A hypervariable fungus causing root rot in trees.</title>
        <authorList>
            <person name="Chung C.L."/>
            <person name="Lee T.J."/>
            <person name="Akiba M."/>
            <person name="Lee H.H."/>
            <person name="Kuo T.H."/>
            <person name="Liu D."/>
            <person name="Ke H.M."/>
            <person name="Yokoi T."/>
            <person name="Roa M.B."/>
            <person name="Lu M.J."/>
            <person name="Chang Y.Y."/>
            <person name="Ann P.J."/>
            <person name="Tsai J.N."/>
            <person name="Chen C.Y."/>
            <person name="Tzean S.S."/>
            <person name="Ota Y."/>
            <person name="Hattori T."/>
            <person name="Sahashi N."/>
            <person name="Liou R.F."/>
            <person name="Kikuchi T."/>
            <person name="Tsai I.J."/>
        </authorList>
    </citation>
    <scope>NUCLEOTIDE SEQUENCE [LARGE SCALE GENOMIC DNA]</scope>
    <source>
        <strain evidence="10 11">FFPRI411160</strain>
    </source>
</reference>
<evidence type="ECO:0000256" key="8">
    <source>
        <dbReference type="SAM" id="MobiDB-lite"/>
    </source>
</evidence>
<dbReference type="GO" id="GO:0005634">
    <property type="term" value="C:nucleus"/>
    <property type="evidence" value="ECO:0007669"/>
    <property type="project" value="UniProtKB-SubCell"/>
</dbReference>
<evidence type="ECO:0000256" key="3">
    <source>
        <dbReference type="ARBA" id="ARBA00007096"/>
    </source>
</evidence>
<accession>A0A286U8J8</accession>
<dbReference type="GO" id="GO:0005737">
    <property type="term" value="C:cytoplasm"/>
    <property type="evidence" value="ECO:0007669"/>
    <property type="project" value="UniProtKB-SubCell"/>
</dbReference>
<gene>
    <name evidence="10" type="ORF">PNOK_0875900</name>
</gene>
<keyword evidence="7" id="KW-0539">Nucleus</keyword>
<dbReference type="EMBL" id="NBII01000009">
    <property type="protein sequence ID" value="PAV15901.1"/>
    <property type="molecule type" value="Genomic_DNA"/>
</dbReference>
<keyword evidence="11" id="KW-1185">Reference proteome</keyword>
<sequence length="185" mass="20976">MFDIEKDLDPFADDTDMMQHDEHTESEREWTRMAEQFTNAGYREGITAGKESALQNSFDEGFAETGAPLGRQLGYLRGLVNGVLAYLESTHYPTSSTPEENNVSLVNDTLGISEQLSRMQFATLVPLDEEAFKHAREHGDVRDYSEEAERRRNVALELDQSRQRLKVILEKLGLGYLDFAEPTVV</sequence>
<dbReference type="STRING" id="2282107.A0A286U8J8"/>
<comment type="similarity">
    <text evidence="3">Belongs to the YAE1 family.</text>
</comment>
<proteinExistence type="inferred from homology"/>
<feature type="region of interest" description="Disordered" evidence="8">
    <location>
        <begin position="1"/>
        <end position="28"/>
    </location>
</feature>
<evidence type="ECO:0000313" key="10">
    <source>
        <dbReference type="EMBL" id="PAV15901.1"/>
    </source>
</evidence>
<dbReference type="InParanoid" id="A0A286U8J8"/>
<feature type="domain" description="Essential protein Yae1 N-terminal" evidence="9">
    <location>
        <begin position="41"/>
        <end position="80"/>
    </location>
</feature>
<organism evidence="10 11">
    <name type="scientific">Pyrrhoderma noxium</name>
    <dbReference type="NCBI Taxonomy" id="2282107"/>
    <lineage>
        <taxon>Eukaryota</taxon>
        <taxon>Fungi</taxon>
        <taxon>Dikarya</taxon>
        <taxon>Basidiomycota</taxon>
        <taxon>Agaricomycotina</taxon>
        <taxon>Agaricomycetes</taxon>
        <taxon>Hymenochaetales</taxon>
        <taxon>Hymenochaetaceae</taxon>
        <taxon>Pyrrhoderma</taxon>
    </lineage>
</organism>
<dbReference type="InterPro" id="IPR038881">
    <property type="entry name" value="Yae1-like"/>
</dbReference>
<evidence type="ECO:0000256" key="4">
    <source>
        <dbReference type="ARBA" id="ARBA00017286"/>
    </source>
</evidence>
<dbReference type="Proteomes" id="UP000217199">
    <property type="component" value="Unassembled WGS sequence"/>
</dbReference>
<comment type="caution">
    <text evidence="10">The sequence shown here is derived from an EMBL/GenBank/DDBJ whole genome shotgun (WGS) entry which is preliminary data.</text>
</comment>
<feature type="compositionally biased region" description="Basic and acidic residues" evidence="8">
    <location>
        <begin position="17"/>
        <end position="28"/>
    </location>
</feature>
<dbReference type="PANTHER" id="PTHR18829:SF0">
    <property type="entry name" value="PROTEIN YAE1 HOMOLOG"/>
    <property type="match status" value="1"/>
</dbReference>
<protein>
    <recommendedName>
        <fullName evidence="5">Protein YAE1</fullName>
    </recommendedName>
    <alternativeName>
        <fullName evidence="4">Protein yae1</fullName>
    </alternativeName>
</protein>
<dbReference type="AlphaFoldDB" id="A0A286U8J8"/>
<dbReference type="PANTHER" id="PTHR18829">
    <property type="entry name" value="PROTEIN YAE1 HOMOLOG"/>
    <property type="match status" value="1"/>
</dbReference>
<evidence type="ECO:0000256" key="6">
    <source>
        <dbReference type="ARBA" id="ARBA00022490"/>
    </source>
</evidence>
<evidence type="ECO:0000256" key="2">
    <source>
        <dbReference type="ARBA" id="ARBA00004496"/>
    </source>
</evidence>
<dbReference type="OrthoDB" id="20086at2759"/>
<name>A0A286U8J8_9AGAM</name>
<evidence type="ECO:0000256" key="7">
    <source>
        <dbReference type="ARBA" id="ARBA00023242"/>
    </source>
</evidence>
<evidence type="ECO:0000313" key="11">
    <source>
        <dbReference type="Proteomes" id="UP000217199"/>
    </source>
</evidence>
<evidence type="ECO:0000259" key="9">
    <source>
        <dbReference type="Pfam" id="PF09811"/>
    </source>
</evidence>
<keyword evidence="6" id="KW-0963">Cytoplasm</keyword>